<dbReference type="Proteomes" id="UP001055125">
    <property type="component" value="Unassembled WGS sequence"/>
</dbReference>
<keyword evidence="3" id="KW-1185">Reference proteome</keyword>
<comment type="caution">
    <text evidence="2">The sequence shown here is derived from an EMBL/GenBank/DDBJ whole genome shotgun (WGS) entry which is preliminary data.</text>
</comment>
<proteinExistence type="predicted"/>
<reference evidence="2" key="1">
    <citation type="journal article" date="2021" name="Front. Microbiol.">
        <title>Comprehensive Comparative Genomics and Phenotyping of Methylobacterium Species.</title>
        <authorList>
            <person name="Alessa O."/>
            <person name="Ogura Y."/>
            <person name="Fujitani Y."/>
            <person name="Takami H."/>
            <person name="Hayashi T."/>
            <person name="Sahin N."/>
            <person name="Tani A."/>
        </authorList>
    </citation>
    <scope>NUCLEOTIDE SEQUENCE</scope>
    <source>
        <strain evidence="2">DSM 19015</strain>
    </source>
</reference>
<protein>
    <submittedName>
        <fullName evidence="2">Uncharacterized protein</fullName>
    </submittedName>
</protein>
<accession>A0ABQ4RV99</accession>
<evidence type="ECO:0000313" key="3">
    <source>
        <dbReference type="Proteomes" id="UP001055125"/>
    </source>
</evidence>
<evidence type="ECO:0000313" key="2">
    <source>
        <dbReference type="EMBL" id="GJD93522.1"/>
    </source>
</evidence>
<sequence>MRDLSLKARLERRALERDSAPSFCSCGVPLRSFSRPSQKGRPFGLRALPRPSPGATRQLTPRPDTRSCRPAFAPSLPPRSPSSAWRSGLDFRWSRSTRRSATSSGSIDPSNAPERDRQQPRRNLGAALATHCVGRVRRPQSGSGSACRPATSEESVARGVQPPSQSDWTVGEVRFPGTTWNDSSERASIGLCSALGGGRLGRRPDAPGAAGLRRSDFRE</sequence>
<feature type="region of interest" description="Disordered" evidence="1">
    <location>
        <begin position="133"/>
        <end position="171"/>
    </location>
</feature>
<gene>
    <name evidence="2" type="ORF">OCOJLMKI_0717</name>
</gene>
<feature type="region of interest" description="Disordered" evidence="1">
    <location>
        <begin position="194"/>
        <end position="219"/>
    </location>
</feature>
<organism evidence="2 3">
    <name type="scientific">Methylobacterium iners</name>
    <dbReference type="NCBI Taxonomy" id="418707"/>
    <lineage>
        <taxon>Bacteria</taxon>
        <taxon>Pseudomonadati</taxon>
        <taxon>Pseudomonadota</taxon>
        <taxon>Alphaproteobacteria</taxon>
        <taxon>Hyphomicrobiales</taxon>
        <taxon>Methylobacteriaceae</taxon>
        <taxon>Methylobacterium</taxon>
    </lineage>
</organism>
<feature type="region of interest" description="Disordered" evidence="1">
    <location>
        <begin position="28"/>
        <end position="120"/>
    </location>
</feature>
<name>A0ABQ4RV99_9HYPH</name>
<evidence type="ECO:0000256" key="1">
    <source>
        <dbReference type="SAM" id="MobiDB-lite"/>
    </source>
</evidence>
<dbReference type="EMBL" id="BPQP01000009">
    <property type="protein sequence ID" value="GJD93522.1"/>
    <property type="molecule type" value="Genomic_DNA"/>
</dbReference>
<reference evidence="2" key="2">
    <citation type="submission" date="2021-08" db="EMBL/GenBank/DDBJ databases">
        <authorList>
            <person name="Tani A."/>
            <person name="Ola A."/>
            <person name="Ogura Y."/>
            <person name="Katsura K."/>
            <person name="Hayashi T."/>
        </authorList>
    </citation>
    <scope>NUCLEOTIDE SEQUENCE</scope>
    <source>
        <strain evidence="2">DSM 19015</strain>
    </source>
</reference>